<dbReference type="InterPro" id="IPR037587">
    <property type="entry name" value="LAMTOR2-like"/>
</dbReference>
<feature type="domain" description="Roadblock/LAMTOR2" evidence="1">
    <location>
        <begin position="10"/>
        <end position="99"/>
    </location>
</feature>
<evidence type="ECO:0000313" key="3">
    <source>
        <dbReference type="Proteomes" id="UP000228921"/>
    </source>
</evidence>
<dbReference type="InterPro" id="IPR004942">
    <property type="entry name" value="Roadblock/LAMTOR2_dom"/>
</dbReference>
<name>A0A2M8P2P3_9CHLR</name>
<comment type="caution">
    <text evidence="2">The sequence shown here is derived from an EMBL/GenBank/DDBJ whole genome shotgun (WGS) entry which is preliminary data.</text>
</comment>
<dbReference type="GO" id="GO:0032008">
    <property type="term" value="P:positive regulation of TOR signaling"/>
    <property type="evidence" value="ECO:0007669"/>
    <property type="project" value="InterPro"/>
</dbReference>
<dbReference type="AlphaFoldDB" id="A0A2M8P2P3"/>
<dbReference type="GO" id="GO:0060090">
    <property type="term" value="F:molecular adaptor activity"/>
    <property type="evidence" value="ECO:0007669"/>
    <property type="project" value="InterPro"/>
</dbReference>
<dbReference type="PANTHER" id="PTHR13323">
    <property type="entry name" value="LATE ENDOSOMAL/LYSOSOMAL MP1 INTERACTING PROTEIN"/>
    <property type="match status" value="1"/>
</dbReference>
<dbReference type="SUPFAM" id="SSF103196">
    <property type="entry name" value="Roadblock/LC7 domain"/>
    <property type="match status" value="1"/>
</dbReference>
<dbReference type="EMBL" id="PGTK01000002">
    <property type="protein sequence ID" value="PJF31821.1"/>
    <property type="molecule type" value="Genomic_DNA"/>
</dbReference>
<dbReference type="SMART" id="SM00960">
    <property type="entry name" value="Robl_LC7"/>
    <property type="match status" value="1"/>
</dbReference>
<protein>
    <recommendedName>
        <fullName evidence="1">Roadblock/LAMTOR2 domain-containing protein</fullName>
    </recommendedName>
</protein>
<evidence type="ECO:0000259" key="1">
    <source>
        <dbReference type="SMART" id="SM00960"/>
    </source>
</evidence>
<dbReference type="Proteomes" id="UP000228921">
    <property type="component" value="Unassembled WGS sequence"/>
</dbReference>
<dbReference type="Gene3D" id="3.30.450.30">
    <property type="entry name" value="Dynein light chain 2a, cytoplasmic"/>
    <property type="match status" value="1"/>
</dbReference>
<dbReference type="GO" id="GO:0005085">
    <property type="term" value="F:guanyl-nucleotide exchange factor activity"/>
    <property type="evidence" value="ECO:0007669"/>
    <property type="project" value="InterPro"/>
</dbReference>
<dbReference type="Pfam" id="PF03259">
    <property type="entry name" value="Robl_LC7"/>
    <property type="match status" value="1"/>
</dbReference>
<gene>
    <name evidence="2" type="ORF">CUN51_02440</name>
</gene>
<proteinExistence type="predicted"/>
<reference evidence="2 3" key="1">
    <citation type="submission" date="2017-11" db="EMBL/GenBank/DDBJ databases">
        <title>Evolution of Phototrophy in the Chloroflexi Phylum Driven by Horizontal Gene Transfer.</title>
        <authorList>
            <person name="Ward L.M."/>
            <person name="Hemp J."/>
            <person name="Shih P.M."/>
            <person name="Mcglynn S.E."/>
            <person name="Fischer W."/>
        </authorList>
    </citation>
    <scope>NUCLEOTIDE SEQUENCE [LARGE SCALE GENOMIC DNA]</scope>
    <source>
        <strain evidence="2">CP2_2F</strain>
    </source>
</reference>
<organism evidence="2 3">
    <name type="scientific">Candidatus Thermofonsia Clade 1 bacterium</name>
    <dbReference type="NCBI Taxonomy" id="2364210"/>
    <lineage>
        <taxon>Bacteria</taxon>
        <taxon>Bacillati</taxon>
        <taxon>Chloroflexota</taxon>
        <taxon>Candidatus Thermofontia</taxon>
        <taxon>Candidatus Thermofonsia Clade 1</taxon>
    </lineage>
</organism>
<accession>A0A2M8P2P3</accession>
<sequence>MAKSRTELMVERLRELQYNNSDIEASAVVSVDGLSIASVLPGNVEEDRVSAMSAAMLSLGERISGELGRGALEQVYIRGTAGHVVLISVGTDAVLTSMARESAKTGLVFLDMKRAASDLEKLV</sequence>
<evidence type="ECO:0000313" key="2">
    <source>
        <dbReference type="EMBL" id="PJF31821.1"/>
    </source>
</evidence>